<comment type="function">
    <text evidence="17">Involved in glycoprotein quality control targeting of misfolded glycoproteins for degradation. It primarily trims a single alpha-1,2-linked mannose residue from Man(9)GlcNAc(2) to produce Man(8)GlcNAc(2), but at high enzyme concentrations, as found in the ER quality control compartment (ERQC), it further trims the carbohydrates to Man(5-6)GlcNAc(2).</text>
</comment>
<feature type="active site" description="Proton donor" evidence="18">
    <location>
        <position position="415"/>
    </location>
</feature>
<keyword evidence="11" id="KW-1133">Transmembrane helix</keyword>
<keyword evidence="14 20" id="KW-0326">Glycosidase</keyword>
<comment type="catalytic activity">
    <reaction evidence="15">
        <text>N(4)-(alpha-D-Man-(1-&gt;2)-alpha-D-Man-(1-&gt;2)-alpha-D-Man-(1-&gt;3)-[alpha-D-Man-(1-&gt;3)-[alpha-D-Man-(1-&gt;2)-alpha-D-Man-(1-&gt;6)]-alpha-D-Man-(1-&gt;6)]-beta-D-Man-(1-&gt;4)-beta-D-GlcNAc-(1-&gt;4)-beta-D-GlcNAc)-L-asparaginyl-[protein] (N-glucan mannose isomer 8A1,2,3B1,3) + 3 H2O = N(4)-(alpha-D-Man-(1-&gt;3)-[alpha-D-Man-(1-&gt;3)-[alpha-D-Man-(1-&gt;6)]-alpha-D-Man-(1-&gt;6)]-beta-D-Man-(1-&gt;4)-beta-D-GlcNAc-(1-&gt;4)-beta-D-GlcNAc)-L-asparaginyl-[protein] (N-glucan mannose isomer 5A1,2) + 3 beta-D-mannose</text>
        <dbReference type="Rhea" id="RHEA:56028"/>
        <dbReference type="Rhea" id="RHEA-COMP:14358"/>
        <dbReference type="Rhea" id="RHEA-COMP:14367"/>
        <dbReference type="ChEBI" id="CHEBI:15377"/>
        <dbReference type="ChEBI" id="CHEBI:28563"/>
        <dbReference type="ChEBI" id="CHEBI:59087"/>
        <dbReference type="ChEBI" id="CHEBI:60628"/>
        <dbReference type="EC" id="3.2.1.113"/>
    </reaction>
</comment>
<dbReference type="PRINTS" id="PR00747">
    <property type="entry name" value="GLYHDRLASE47"/>
</dbReference>
<keyword evidence="8" id="KW-0256">Endoplasmic reticulum</keyword>
<dbReference type="PANTHER" id="PTHR11742:SF55">
    <property type="entry name" value="ENDOPLASMIC RETICULUM MANNOSYL-OLIGOSACCHARIDE 1,2-ALPHA-MANNOSIDASE"/>
    <property type="match status" value="1"/>
</dbReference>
<proteinExistence type="inferred from homology"/>
<comment type="similarity">
    <text evidence="4 20">Belongs to the glycosyl hydrolase 47 family.</text>
</comment>
<dbReference type="WBParaSite" id="jg10510">
    <property type="protein sequence ID" value="jg10510"/>
    <property type="gene ID" value="jg10510"/>
</dbReference>
<evidence type="ECO:0000256" key="20">
    <source>
        <dbReference type="RuleBase" id="RU361193"/>
    </source>
</evidence>
<comment type="subcellular location">
    <subcellularLocation>
        <location evidence="2">Endoplasmic reticulum membrane</location>
        <topology evidence="2">Single-pass type II membrane protein</topology>
    </subcellularLocation>
</comment>
<evidence type="ECO:0000313" key="21">
    <source>
        <dbReference type="Proteomes" id="UP000887574"/>
    </source>
</evidence>
<name>A0A915CMC8_9BILA</name>
<dbReference type="Proteomes" id="UP000887574">
    <property type="component" value="Unplaced"/>
</dbReference>
<protein>
    <recommendedName>
        <fullName evidence="20">alpha-1,2-Mannosidase</fullName>
        <ecNumber evidence="20">3.2.1.-</ecNumber>
    </recommendedName>
</protein>
<keyword evidence="13 19" id="KW-1015">Disulfide bond</keyword>
<evidence type="ECO:0000256" key="10">
    <source>
        <dbReference type="ARBA" id="ARBA00022968"/>
    </source>
</evidence>
<dbReference type="Gene3D" id="1.50.10.10">
    <property type="match status" value="1"/>
</dbReference>
<evidence type="ECO:0000256" key="15">
    <source>
        <dbReference type="ARBA" id="ARBA00047669"/>
    </source>
</evidence>
<keyword evidence="9" id="KW-0106">Calcium</keyword>
<dbReference type="InterPro" id="IPR050749">
    <property type="entry name" value="Glycosyl_Hydrolase_47"/>
</dbReference>
<evidence type="ECO:0000256" key="7">
    <source>
        <dbReference type="ARBA" id="ARBA00022801"/>
    </source>
</evidence>
<sequence>MAQKHLSLHQVTGEELPFYVNSQSRRSLGALFCGRRRSKRFQQKCLAICLLLKKAEPVVVKPKSDMGTSNDEEKNAVIGMPNFPLFEGPTNPRQKAVQDAFKHAWKGYRQFAWGHDHLKPVSKSYGEWMECGLTIVDSLDTLIIMDLKEEFVEAREWVKKELTFDKNRFVNLFETTIRVLGGLLSAFHLTGDRIFEEKAEDIGQRLIGALNSPSPIPYSDVNLQTKGGKQPNWNGESSLSEVTSIQLEFRDLSRVTNNDTFEKSSFKISEHIHSIGCSSQDGLCEMFISPADGKFQASTTITFGARSDSYYEYLLKQWLQTGKTIDWLIEDYKQAISSMSEKLWRHSEPSKLYFIGELLGGQKFSPKMDHLVCFMAGTLALGHQNGMPQAHLEMAEKLAETCFEMYRTPTGLGPEIAYFNMLPGVKGDINIKPLDAHSLLRPEAFEAWFYLHRITGDIKYQEWGWIAFEAIEKYTKLESGYASVNNVKKIPVSHRDMMESFFLSESLKYLYLLMADDQKCYLWINTSSTLKVIHFLYTLARQISAFYSIQWYKVLEYSILQSTDSCVV</sequence>
<dbReference type="SUPFAM" id="SSF48225">
    <property type="entry name" value="Seven-hairpin glycosidases"/>
    <property type="match status" value="1"/>
</dbReference>
<dbReference type="GO" id="GO:0005975">
    <property type="term" value="P:carbohydrate metabolic process"/>
    <property type="evidence" value="ECO:0007669"/>
    <property type="project" value="InterPro"/>
</dbReference>
<evidence type="ECO:0000256" key="19">
    <source>
        <dbReference type="PIRSR" id="PIRSR601382-3"/>
    </source>
</evidence>
<dbReference type="GO" id="GO:0034976">
    <property type="term" value="P:response to endoplasmic reticulum stress"/>
    <property type="evidence" value="ECO:0007669"/>
    <property type="project" value="UniProtKB-ARBA"/>
</dbReference>
<feature type="disulfide bond" evidence="19">
    <location>
        <begin position="373"/>
        <end position="402"/>
    </location>
</feature>
<keyword evidence="7 20" id="KW-0378">Hydrolase</keyword>
<feature type="active site" description="Proton donor" evidence="18">
    <location>
        <position position="174"/>
    </location>
</feature>
<evidence type="ECO:0000256" key="5">
    <source>
        <dbReference type="ARBA" id="ARBA00022692"/>
    </source>
</evidence>
<dbReference type="EC" id="3.2.1.-" evidence="20"/>
<dbReference type="AlphaFoldDB" id="A0A915CMC8"/>
<evidence type="ECO:0000313" key="22">
    <source>
        <dbReference type="WBParaSite" id="jg10510"/>
    </source>
</evidence>
<comment type="pathway">
    <text evidence="3">Protein modification; protein glycosylation.</text>
</comment>
<feature type="active site" evidence="18">
    <location>
        <position position="308"/>
    </location>
</feature>
<evidence type="ECO:0000256" key="16">
    <source>
        <dbReference type="ARBA" id="ARBA00048605"/>
    </source>
</evidence>
<evidence type="ECO:0000256" key="8">
    <source>
        <dbReference type="ARBA" id="ARBA00022824"/>
    </source>
</evidence>
<evidence type="ECO:0000256" key="2">
    <source>
        <dbReference type="ARBA" id="ARBA00004648"/>
    </source>
</evidence>
<dbReference type="InterPro" id="IPR012341">
    <property type="entry name" value="6hp_glycosidase-like_sf"/>
</dbReference>
<evidence type="ECO:0000256" key="13">
    <source>
        <dbReference type="ARBA" id="ARBA00023157"/>
    </source>
</evidence>
<keyword evidence="21" id="KW-1185">Reference proteome</keyword>
<dbReference type="Pfam" id="PF01532">
    <property type="entry name" value="Glyco_hydro_47"/>
    <property type="match status" value="1"/>
</dbReference>
<evidence type="ECO:0000256" key="12">
    <source>
        <dbReference type="ARBA" id="ARBA00023136"/>
    </source>
</evidence>
<dbReference type="GO" id="GO:0010498">
    <property type="term" value="P:proteasomal protein catabolic process"/>
    <property type="evidence" value="ECO:0007669"/>
    <property type="project" value="UniProtKB-ARBA"/>
</dbReference>
<evidence type="ECO:0000256" key="17">
    <source>
        <dbReference type="ARBA" id="ARBA00053655"/>
    </source>
</evidence>
<organism evidence="21 22">
    <name type="scientific">Ditylenchus dipsaci</name>
    <dbReference type="NCBI Taxonomy" id="166011"/>
    <lineage>
        <taxon>Eukaryota</taxon>
        <taxon>Metazoa</taxon>
        <taxon>Ecdysozoa</taxon>
        <taxon>Nematoda</taxon>
        <taxon>Chromadorea</taxon>
        <taxon>Rhabditida</taxon>
        <taxon>Tylenchina</taxon>
        <taxon>Tylenchomorpha</taxon>
        <taxon>Sphaerularioidea</taxon>
        <taxon>Anguinidae</taxon>
        <taxon>Anguininae</taxon>
        <taxon>Ditylenchus</taxon>
    </lineage>
</organism>
<dbReference type="GO" id="GO:0005509">
    <property type="term" value="F:calcium ion binding"/>
    <property type="evidence" value="ECO:0007669"/>
    <property type="project" value="InterPro"/>
</dbReference>
<dbReference type="FunFam" id="1.50.10.10:FF:000010">
    <property type="entry name" value="alpha-1,2-Mannosidase"/>
    <property type="match status" value="1"/>
</dbReference>
<reference evidence="22" key="1">
    <citation type="submission" date="2022-11" db="UniProtKB">
        <authorList>
            <consortium name="WormBaseParasite"/>
        </authorList>
    </citation>
    <scope>IDENTIFICATION</scope>
</reference>
<evidence type="ECO:0000256" key="9">
    <source>
        <dbReference type="ARBA" id="ARBA00022837"/>
    </source>
</evidence>
<evidence type="ECO:0000256" key="4">
    <source>
        <dbReference type="ARBA" id="ARBA00007658"/>
    </source>
</evidence>
<evidence type="ECO:0000256" key="6">
    <source>
        <dbReference type="ARBA" id="ARBA00022723"/>
    </source>
</evidence>
<evidence type="ECO:0000256" key="14">
    <source>
        <dbReference type="ARBA" id="ARBA00023295"/>
    </source>
</evidence>
<evidence type="ECO:0000256" key="11">
    <source>
        <dbReference type="ARBA" id="ARBA00022989"/>
    </source>
</evidence>
<evidence type="ECO:0000256" key="3">
    <source>
        <dbReference type="ARBA" id="ARBA00004922"/>
    </source>
</evidence>
<evidence type="ECO:0000256" key="18">
    <source>
        <dbReference type="PIRSR" id="PIRSR601382-1"/>
    </source>
</evidence>
<keyword evidence="6" id="KW-0479">Metal-binding</keyword>
<dbReference type="InterPro" id="IPR036026">
    <property type="entry name" value="Seven-hairpin_glycosidases"/>
</dbReference>
<comment type="catalytic activity">
    <reaction evidence="16">
        <text>N(4)-(alpha-D-Man-(1-&gt;2)-alpha-D-Man-(1-&gt;2)-alpha-D-Man-(1-&gt;3)-[alpha-D-Man-(1-&gt;2)-alpha-D-Man-(1-&gt;3)-[alpha-D-Man-(1-&gt;2)-alpha-D-Man-(1-&gt;6)]-alpha-D-Man-(1-&gt;6)]-beta-D-Man-(1-&gt;4)-beta-D-GlcNAc-(1-&gt;4)-beta-D-GlcNAc)-L-asparaginyl-[protein] (N-glucan mannose isomer 9A1,2,3B1,2,3) + 4 H2O = N(4)-(alpha-D-Man-(1-&gt;3)-[alpha-D-Man-(1-&gt;3)-[alpha-D-Man-(1-&gt;6)]-alpha-D-Man-(1-&gt;6)]-beta-D-Man-(1-&gt;4)-beta-D-GlcNAc-(1-&gt;4)-beta-D-GlcNAc)-L-asparaginyl-[protein] (N-glucan mannose isomer 5A1,2) + 4 beta-D-mannose</text>
        <dbReference type="Rhea" id="RHEA:56008"/>
        <dbReference type="Rhea" id="RHEA-COMP:14356"/>
        <dbReference type="Rhea" id="RHEA-COMP:14367"/>
        <dbReference type="ChEBI" id="CHEBI:15377"/>
        <dbReference type="ChEBI" id="CHEBI:28563"/>
        <dbReference type="ChEBI" id="CHEBI:59087"/>
        <dbReference type="ChEBI" id="CHEBI:139493"/>
        <dbReference type="EC" id="3.2.1.113"/>
    </reaction>
</comment>
<evidence type="ECO:0000256" key="1">
    <source>
        <dbReference type="ARBA" id="ARBA00001913"/>
    </source>
</evidence>
<dbReference type="GO" id="GO:0004571">
    <property type="term" value="F:mannosyl-oligosaccharide 1,2-alpha-mannosidase activity"/>
    <property type="evidence" value="ECO:0007669"/>
    <property type="project" value="UniProtKB-EC"/>
</dbReference>
<keyword evidence="5" id="KW-0812">Transmembrane</keyword>
<dbReference type="GO" id="GO:0005789">
    <property type="term" value="C:endoplasmic reticulum membrane"/>
    <property type="evidence" value="ECO:0007669"/>
    <property type="project" value="UniProtKB-SubCell"/>
</dbReference>
<dbReference type="InterPro" id="IPR001382">
    <property type="entry name" value="Glyco_hydro_47"/>
</dbReference>
<dbReference type="PANTHER" id="PTHR11742">
    <property type="entry name" value="MANNOSYL-OLIGOSACCHARIDE ALPHA-1,2-MANNOSIDASE-RELATED"/>
    <property type="match status" value="1"/>
</dbReference>
<keyword evidence="10" id="KW-0735">Signal-anchor</keyword>
<feature type="active site" evidence="18">
    <location>
        <position position="443"/>
    </location>
</feature>
<comment type="cofactor">
    <cofactor evidence="1">
        <name>Ca(2+)</name>
        <dbReference type="ChEBI" id="CHEBI:29108"/>
    </cofactor>
</comment>
<accession>A0A915CMC8</accession>
<keyword evidence="12" id="KW-0472">Membrane</keyword>